<dbReference type="InterPro" id="IPR008964">
    <property type="entry name" value="Invasin/intimin_cell_adhesion"/>
</dbReference>
<organism evidence="1 2">
    <name type="scientific">Candidatus Gottesmanbacteria bacterium GW2011_GWA2_42_18</name>
    <dbReference type="NCBI Taxonomy" id="1618442"/>
    <lineage>
        <taxon>Bacteria</taxon>
        <taxon>Candidatus Gottesmaniibacteriota</taxon>
    </lineage>
</organism>
<sequence>MKDRTFMALSSLFFLLFFVAVGSITLDRPLSGILKAKNIAPSPLKSFAVVFPQVAKISDSQDGNGSKVKVSVYIRGVDGSILPNRTVKLTADNPSVFIEPADSIQTNDIGQAEFLVVSLDAGKIKVTATEVATNTQVINIPTIEFIK</sequence>
<dbReference type="SUPFAM" id="SSF49373">
    <property type="entry name" value="Invasin/intimin cell-adhesion fragments"/>
    <property type="match status" value="1"/>
</dbReference>
<evidence type="ECO:0000313" key="2">
    <source>
        <dbReference type="Proteomes" id="UP000034320"/>
    </source>
</evidence>
<dbReference type="Gene3D" id="2.60.40.10">
    <property type="entry name" value="Immunoglobulins"/>
    <property type="match status" value="1"/>
</dbReference>
<dbReference type="Proteomes" id="UP000034320">
    <property type="component" value="Unassembled WGS sequence"/>
</dbReference>
<accession>A0A0G0Z827</accession>
<dbReference type="InterPro" id="IPR013783">
    <property type="entry name" value="Ig-like_fold"/>
</dbReference>
<comment type="caution">
    <text evidence="1">The sequence shown here is derived from an EMBL/GenBank/DDBJ whole genome shotgun (WGS) entry which is preliminary data.</text>
</comment>
<evidence type="ECO:0000313" key="1">
    <source>
        <dbReference type="EMBL" id="KKS44870.1"/>
    </source>
</evidence>
<reference evidence="1 2" key="1">
    <citation type="journal article" date="2015" name="Nature">
        <title>rRNA introns, odd ribosomes, and small enigmatic genomes across a large radiation of phyla.</title>
        <authorList>
            <person name="Brown C.T."/>
            <person name="Hug L.A."/>
            <person name="Thomas B.C."/>
            <person name="Sharon I."/>
            <person name="Castelle C.J."/>
            <person name="Singh A."/>
            <person name="Wilkins M.J."/>
            <person name="Williams K.H."/>
            <person name="Banfield J.F."/>
        </authorList>
    </citation>
    <scope>NUCLEOTIDE SEQUENCE [LARGE SCALE GENOMIC DNA]</scope>
</reference>
<protein>
    <recommendedName>
        <fullName evidence="3">Big-1 domain-containing protein</fullName>
    </recommendedName>
</protein>
<gene>
    <name evidence="1" type="ORF">UV09_C0053G0003</name>
</gene>
<evidence type="ECO:0008006" key="3">
    <source>
        <dbReference type="Google" id="ProtNLM"/>
    </source>
</evidence>
<name>A0A0G0Z827_9BACT</name>
<dbReference type="AlphaFoldDB" id="A0A0G0Z827"/>
<dbReference type="EMBL" id="LCDD01000053">
    <property type="protein sequence ID" value="KKS44870.1"/>
    <property type="molecule type" value="Genomic_DNA"/>
</dbReference>
<proteinExistence type="predicted"/>